<dbReference type="EMBL" id="JBAMIC010000008">
    <property type="protein sequence ID" value="KAK7103334.1"/>
    <property type="molecule type" value="Genomic_DNA"/>
</dbReference>
<feature type="compositionally biased region" description="Pro residues" evidence="8">
    <location>
        <begin position="1660"/>
        <end position="1687"/>
    </location>
</feature>
<dbReference type="GO" id="GO:0035459">
    <property type="term" value="P:vesicle cargo loading"/>
    <property type="evidence" value="ECO:0007669"/>
    <property type="project" value="TreeGrafter"/>
</dbReference>
<evidence type="ECO:0000313" key="11">
    <source>
        <dbReference type="EMBL" id="KAK7103334.1"/>
    </source>
</evidence>
<feature type="compositionally biased region" description="Basic and acidic residues" evidence="8">
    <location>
        <begin position="347"/>
        <end position="357"/>
    </location>
</feature>
<feature type="compositionally biased region" description="Polar residues" evidence="8">
    <location>
        <begin position="617"/>
        <end position="629"/>
    </location>
</feature>
<keyword evidence="5" id="KW-0175">Coiled coil</keyword>
<evidence type="ECO:0000256" key="1">
    <source>
        <dbReference type="ARBA" id="ARBA00004389"/>
    </source>
</evidence>
<protein>
    <recommendedName>
        <fullName evidence="10">SH3 domain-containing protein</fullName>
    </recommendedName>
</protein>
<evidence type="ECO:0000256" key="9">
    <source>
        <dbReference type="SAM" id="Phobius"/>
    </source>
</evidence>
<evidence type="ECO:0000256" key="8">
    <source>
        <dbReference type="SAM" id="MobiDB-lite"/>
    </source>
</evidence>
<feature type="compositionally biased region" description="Basic and acidic residues" evidence="8">
    <location>
        <begin position="1555"/>
        <end position="1566"/>
    </location>
</feature>
<feature type="transmembrane region" description="Helical" evidence="9">
    <location>
        <begin position="12"/>
        <end position="31"/>
    </location>
</feature>
<feature type="compositionally biased region" description="Low complexity" evidence="8">
    <location>
        <begin position="462"/>
        <end position="478"/>
    </location>
</feature>
<dbReference type="PROSITE" id="PS50002">
    <property type="entry name" value="SH3"/>
    <property type="match status" value="1"/>
</dbReference>
<feature type="region of interest" description="Disordered" evidence="8">
    <location>
        <begin position="1177"/>
        <end position="1202"/>
    </location>
</feature>
<feature type="compositionally biased region" description="Low complexity" evidence="8">
    <location>
        <begin position="1597"/>
        <end position="1608"/>
    </location>
</feature>
<dbReference type="InterPro" id="IPR036028">
    <property type="entry name" value="SH3-like_dom_sf"/>
</dbReference>
<keyword evidence="3" id="KW-0732">Signal</keyword>
<name>A0AAN9BDR4_9CAEN</name>
<evidence type="ECO:0000256" key="6">
    <source>
        <dbReference type="ARBA" id="ARBA00023180"/>
    </source>
</evidence>
<organism evidence="11 12">
    <name type="scientific">Littorina saxatilis</name>
    <dbReference type="NCBI Taxonomy" id="31220"/>
    <lineage>
        <taxon>Eukaryota</taxon>
        <taxon>Metazoa</taxon>
        <taxon>Spiralia</taxon>
        <taxon>Lophotrochozoa</taxon>
        <taxon>Mollusca</taxon>
        <taxon>Gastropoda</taxon>
        <taxon>Caenogastropoda</taxon>
        <taxon>Littorinimorpha</taxon>
        <taxon>Littorinoidea</taxon>
        <taxon>Littorinidae</taxon>
        <taxon>Littorina</taxon>
    </lineage>
</organism>
<evidence type="ECO:0000256" key="7">
    <source>
        <dbReference type="PROSITE-ProRule" id="PRU00192"/>
    </source>
</evidence>
<evidence type="ECO:0000256" key="5">
    <source>
        <dbReference type="ARBA" id="ARBA00023054"/>
    </source>
</evidence>
<dbReference type="SMART" id="SM00326">
    <property type="entry name" value="SH3"/>
    <property type="match status" value="1"/>
</dbReference>
<feature type="compositionally biased region" description="Polar residues" evidence="8">
    <location>
        <begin position="941"/>
        <end position="972"/>
    </location>
</feature>
<feature type="compositionally biased region" description="Polar residues" evidence="8">
    <location>
        <begin position="1002"/>
        <end position="1017"/>
    </location>
</feature>
<feature type="compositionally biased region" description="Polar residues" evidence="8">
    <location>
        <begin position="751"/>
        <end position="760"/>
    </location>
</feature>
<feature type="compositionally biased region" description="Low complexity" evidence="8">
    <location>
        <begin position="880"/>
        <end position="900"/>
    </location>
</feature>
<feature type="compositionally biased region" description="Polar residues" evidence="8">
    <location>
        <begin position="447"/>
        <end position="461"/>
    </location>
</feature>
<feature type="compositionally biased region" description="Polar residues" evidence="8">
    <location>
        <begin position="843"/>
        <end position="879"/>
    </location>
</feature>
<dbReference type="GO" id="GO:0070971">
    <property type="term" value="C:endoplasmic reticulum exit site"/>
    <property type="evidence" value="ECO:0007669"/>
    <property type="project" value="TreeGrafter"/>
</dbReference>
<dbReference type="PANTHER" id="PTHR23158:SF33">
    <property type="entry name" value="TRANSPORT AND GOLGI ORGANIZATION PROTEIN 1"/>
    <property type="match status" value="1"/>
</dbReference>
<feature type="region of interest" description="Disordered" evidence="8">
    <location>
        <begin position="246"/>
        <end position="559"/>
    </location>
</feature>
<dbReference type="GO" id="GO:0006888">
    <property type="term" value="P:endoplasmic reticulum to Golgi vesicle-mediated transport"/>
    <property type="evidence" value="ECO:0007669"/>
    <property type="project" value="TreeGrafter"/>
</dbReference>
<dbReference type="GO" id="GO:0009306">
    <property type="term" value="P:protein secretion"/>
    <property type="evidence" value="ECO:0007669"/>
    <property type="project" value="TreeGrafter"/>
</dbReference>
<evidence type="ECO:0000256" key="4">
    <source>
        <dbReference type="ARBA" id="ARBA00022824"/>
    </source>
</evidence>
<feature type="compositionally biased region" description="Polar residues" evidence="8">
    <location>
        <begin position="982"/>
        <end position="993"/>
    </location>
</feature>
<feature type="region of interest" description="Disordered" evidence="8">
    <location>
        <begin position="1484"/>
        <end position="1512"/>
    </location>
</feature>
<keyword evidence="4" id="KW-0256">Endoplasmic reticulum</keyword>
<dbReference type="GO" id="GO:0005789">
    <property type="term" value="C:endoplasmic reticulum membrane"/>
    <property type="evidence" value="ECO:0007669"/>
    <property type="project" value="UniProtKB-SubCell"/>
</dbReference>
<feature type="region of interest" description="Disordered" evidence="8">
    <location>
        <begin position="731"/>
        <end position="1062"/>
    </location>
</feature>
<keyword evidence="12" id="KW-1185">Reference proteome</keyword>
<reference evidence="11 12" key="1">
    <citation type="submission" date="2024-02" db="EMBL/GenBank/DDBJ databases">
        <title>Chromosome-scale genome assembly of the rough periwinkle Littorina saxatilis.</title>
        <authorList>
            <person name="De Jode A."/>
            <person name="Faria R."/>
            <person name="Formenti G."/>
            <person name="Sims Y."/>
            <person name="Smith T.P."/>
            <person name="Tracey A."/>
            <person name="Wood J.M.D."/>
            <person name="Zagrodzka Z.B."/>
            <person name="Johannesson K."/>
            <person name="Butlin R.K."/>
            <person name="Leder E.H."/>
        </authorList>
    </citation>
    <scope>NUCLEOTIDE SEQUENCE [LARGE SCALE GENOMIC DNA]</scope>
    <source>
        <strain evidence="11">Snail1</strain>
        <tissue evidence="11">Muscle</tissue>
    </source>
</reference>
<feature type="compositionally biased region" description="Polar residues" evidence="8">
    <location>
        <begin position="911"/>
        <end position="924"/>
    </location>
</feature>
<feature type="region of interest" description="Disordered" evidence="8">
    <location>
        <begin position="606"/>
        <end position="634"/>
    </location>
</feature>
<keyword evidence="6" id="KW-0325">Glycoprotein</keyword>
<feature type="compositionally biased region" description="Acidic residues" evidence="8">
    <location>
        <begin position="334"/>
        <end position="346"/>
    </location>
</feature>
<feature type="region of interest" description="Disordered" evidence="8">
    <location>
        <begin position="1236"/>
        <end position="1256"/>
    </location>
</feature>
<evidence type="ECO:0000259" key="10">
    <source>
        <dbReference type="PROSITE" id="PS50002"/>
    </source>
</evidence>
<comment type="caution">
    <text evidence="11">The sequence shown here is derived from an EMBL/GenBank/DDBJ whole genome shotgun (WGS) entry which is preliminary data.</text>
</comment>
<feature type="domain" description="SH3" evidence="10">
    <location>
        <begin position="44"/>
        <end position="106"/>
    </location>
</feature>
<keyword evidence="9" id="KW-1133">Transmembrane helix</keyword>
<sequence>MAAYGTMPAQRVLLKIYLLLLGLIYVTASTISDLRKCADKTCSVTLSRATAMARYPASSPLHLSLNKGDIIEIKSKSAGNKPDLWGGEVNGRRGYFPKAFVREFDVKIDNPMLDIPTEENVWAKQPPQQQQKQPPPVQQQSPPPVVPEAVKDETEIDETDVTDLDGGNAETIPKQDDPSQTEPSPTQEEKETSEEATKEEEVKEEEKAQMKDPLLHDIEELQRSLSMMGEVRQDAQALNNFIADKFASAPAKPDTEGEPAQPTEDPATHVSAETVPDVGKDVDETDIDGGGSVHAPGSENTVQPKIEDSKAQPPKEEKKEEESLYIPGVRVLEQEEDHEEEEEEEVKDVHREEKAAAEEAEDQPTESTQKIEDKPAETVQSGSGGPQETKAQPPTEIVEEVKEKPTEHVQPVETVVQPPAGDTSAQGEHKQETPPSTQDSIVDRDSQPAQQDVVKQTIPETVSQEAPAVAAADQIPASGDQVHVPDAGHVDAAAGETAGTGPVVGTGSVPVPDAASTGSGTEGAAAPKQEVVEEKLLFQPELGKPKQAAEAPEVKETKDSPVVMNTETLEALSKSQLQDAEAAKVKAAQEIDPLGLGAAAELGTPMEQQPDIHPDKTVTQPSGASSGTGHQPVDINFKAGQVQDSATQLEGSVSVAEQQLPTQTPSLEATPALEQSMTGTAAPVTPQDTQAGEAGMGEQNPTTVIDGTRFYLVDGEIADIVPESVSVQQATASVQVPPTKEPEMSVPPPEATQSESVIQPTPTPVLPEMSTPQASAQIPAAQGVNIPDPTPQTPQQVRNATEAAAGTDSPPDQPQLPKVNDGLGVGGEQYQTNADFLSRKMLSVNSQTAGQPVPQQEGSQAAPAQNEGIKQTSEQLSNTPVVEQPPAAPEAPSQPEIPASDTVAKPDTLASEIQPSASVDTGGSSVIIEGEEPASRAGGDINQNTGDQPQQGSAGDSSAESGTATTAENSAPASDEPVVSQVDASSPLLSTEGESIAAEVTPKSQTVQAQATESVTQPPDPLAWDGVPPPPVDEVTPPSTEQVNEEPTVEGDPYQMDDYNSRKINDGKLDKAEEEAAVYSSGNVRSLEARSKAFIDTLPPSIQSLLEQEPLGLSPVMTILVTLTTFVVFISMTCFSCVCSSGGKKAGTKDPLVVVRELEEKLLLAVKEKENMEDMLQERQSETKRQKAELSELKTKSGTVKSDHQNVTLHNEVLKTQVTSLQTEVAELKEQLAKKTDDVKVKDKKSKDGEKETKKLQEAKHKLEQNLYKKENELQRQGDENENLKTTIQSLTDQVQLLDTSKQQLLAEADDWKEKVDELKERLDQVEQENRQSQETISFKDNELEVMKDCYLQLKSLLKGGGDGEDEEAIDAASDEELQEKIKAMMDVSKVNATLRAVQEEKDNLGNKLKIENDARRELEEQLECARREMESSMADKMKAERQAQEAQTKLNVLSSYFKDKELQLQRELGEHEALKKQNLSKLDNADEYTRSMQKELELSKQQTESLKRELTASERDFRSQIAANEKKAHENWLNARAAERELKECKHEAAVLRQKLTDVERRHMEPGLIRPLPTRGMPPPGMMNGPPPPEMERSPSRGSIPPGAILPGGPPPPPFRQGEFPLTPRERERLPPSHPARHMPPPPHARSPPPHMMPHDPRGSPPRMLPPDARSPPPYDRRGPPGPPLPLGTRSPPMRLPHPDMVQMRGPFPPHMGHPPPMGSPGPRMDSPRDPRSPYGRQPPPGADGRRHQSQV</sequence>
<keyword evidence="9" id="KW-0812">Transmembrane</keyword>
<dbReference type="Gene3D" id="2.30.30.40">
    <property type="entry name" value="SH3 Domains"/>
    <property type="match status" value="1"/>
</dbReference>
<keyword evidence="9" id="KW-0472">Membrane</keyword>
<feature type="compositionally biased region" description="Pro residues" evidence="8">
    <location>
        <begin position="1633"/>
        <end position="1653"/>
    </location>
</feature>
<feature type="region of interest" description="Disordered" evidence="8">
    <location>
        <begin position="1555"/>
        <end position="1753"/>
    </location>
</feature>
<evidence type="ECO:0000313" key="12">
    <source>
        <dbReference type="Proteomes" id="UP001374579"/>
    </source>
</evidence>
<dbReference type="InterPro" id="IPR051500">
    <property type="entry name" value="cTAGE_MIA/OTOR"/>
</dbReference>
<accession>A0AAN9BDR4</accession>
<feature type="compositionally biased region" description="Basic and acidic residues" evidence="8">
    <location>
        <begin position="1177"/>
        <end position="1195"/>
    </location>
</feature>
<dbReference type="InterPro" id="IPR001452">
    <property type="entry name" value="SH3_domain"/>
</dbReference>
<feature type="compositionally biased region" description="Basic and acidic residues" evidence="8">
    <location>
        <begin position="1484"/>
        <end position="1499"/>
    </location>
</feature>
<feature type="compositionally biased region" description="Acidic residues" evidence="8">
    <location>
        <begin position="154"/>
        <end position="163"/>
    </location>
</feature>
<dbReference type="SUPFAM" id="SSF50044">
    <property type="entry name" value="SH3-domain"/>
    <property type="match status" value="1"/>
</dbReference>
<feature type="compositionally biased region" description="Pro residues" evidence="8">
    <location>
        <begin position="1577"/>
        <end position="1590"/>
    </location>
</feature>
<dbReference type="Proteomes" id="UP001374579">
    <property type="component" value="Unassembled WGS sequence"/>
</dbReference>
<comment type="subcellular location">
    <subcellularLocation>
        <location evidence="1">Endoplasmic reticulum membrane</location>
        <topology evidence="1">Single-pass membrane protein</topology>
    </subcellularLocation>
</comment>
<dbReference type="Pfam" id="PF07653">
    <property type="entry name" value="SH3_2"/>
    <property type="match status" value="1"/>
</dbReference>
<evidence type="ECO:0000256" key="3">
    <source>
        <dbReference type="ARBA" id="ARBA00022729"/>
    </source>
</evidence>
<keyword evidence="2 7" id="KW-0728">SH3 domain</keyword>
<feature type="compositionally biased region" description="Basic and acidic residues" evidence="8">
    <location>
        <begin position="187"/>
        <end position="217"/>
    </location>
</feature>
<evidence type="ECO:0000256" key="2">
    <source>
        <dbReference type="ARBA" id="ARBA00022443"/>
    </source>
</evidence>
<feature type="region of interest" description="Disordered" evidence="8">
    <location>
        <begin position="122"/>
        <end position="217"/>
    </location>
</feature>
<feature type="compositionally biased region" description="Low complexity" evidence="8">
    <location>
        <begin position="492"/>
        <end position="526"/>
    </location>
</feature>
<feature type="compositionally biased region" description="Basic and acidic residues" evidence="8">
    <location>
        <begin position="305"/>
        <end position="322"/>
    </location>
</feature>
<proteinExistence type="predicted"/>
<feature type="compositionally biased region" description="Pro residues" evidence="8">
    <location>
        <begin position="133"/>
        <end position="146"/>
    </location>
</feature>
<gene>
    <name evidence="11" type="ORF">V1264_018253</name>
</gene>
<dbReference type="PANTHER" id="PTHR23158">
    <property type="entry name" value="MELANOMA INHIBITORY ACTIVITY-RELATED"/>
    <property type="match status" value="1"/>
</dbReference>
<feature type="compositionally biased region" description="Pro residues" evidence="8">
    <location>
        <begin position="1708"/>
        <end position="1721"/>
    </location>
</feature>